<comment type="caution">
    <text evidence="1">The sequence shown here is derived from an EMBL/GenBank/DDBJ whole genome shotgun (WGS) entry which is preliminary data.</text>
</comment>
<accession>A0AAW0CJX0</accession>
<evidence type="ECO:0000313" key="1">
    <source>
        <dbReference type="EMBL" id="KAK7039433.1"/>
    </source>
</evidence>
<sequence length="234" mass="24153">MTAFCACVGLRIENGALGTRIGALSAGGVAGPEQVAQLPWHDLQDPPIAYLPFRSECSEPPPSQKVILTGGPSAPILLTTIARSAIGRARRACIIEDVHEGAITSEEQSTPTGILGVLTAASPRGYEGSPSITPRANVGIVGYYNKRIGGRDTGRAQKGACATILGATTKVPAAPGTQDEPSYDETQAQVLLQTPGLLGHDGDGHGMPAGGAPSDARPIVYPNAQEERVMVLPE</sequence>
<dbReference type="EMBL" id="JAWWNJ010000016">
    <property type="protein sequence ID" value="KAK7039433.1"/>
    <property type="molecule type" value="Genomic_DNA"/>
</dbReference>
<reference evidence="1 2" key="1">
    <citation type="journal article" date="2024" name="J Genomics">
        <title>Draft genome sequencing and assembly of Favolaschia claudopus CIRM-BRFM 2984 isolated from oak limbs.</title>
        <authorList>
            <person name="Navarro D."/>
            <person name="Drula E."/>
            <person name="Chaduli D."/>
            <person name="Cazenave R."/>
            <person name="Ahrendt S."/>
            <person name="Wang J."/>
            <person name="Lipzen A."/>
            <person name="Daum C."/>
            <person name="Barry K."/>
            <person name="Grigoriev I.V."/>
            <person name="Favel A."/>
            <person name="Rosso M.N."/>
            <person name="Martin F."/>
        </authorList>
    </citation>
    <scope>NUCLEOTIDE SEQUENCE [LARGE SCALE GENOMIC DNA]</scope>
    <source>
        <strain evidence="1 2">CIRM-BRFM 2984</strain>
    </source>
</reference>
<organism evidence="1 2">
    <name type="scientific">Favolaschia claudopus</name>
    <dbReference type="NCBI Taxonomy" id="2862362"/>
    <lineage>
        <taxon>Eukaryota</taxon>
        <taxon>Fungi</taxon>
        <taxon>Dikarya</taxon>
        <taxon>Basidiomycota</taxon>
        <taxon>Agaricomycotina</taxon>
        <taxon>Agaricomycetes</taxon>
        <taxon>Agaricomycetidae</taxon>
        <taxon>Agaricales</taxon>
        <taxon>Marasmiineae</taxon>
        <taxon>Mycenaceae</taxon>
        <taxon>Favolaschia</taxon>
    </lineage>
</organism>
<name>A0AAW0CJX0_9AGAR</name>
<dbReference type="AlphaFoldDB" id="A0AAW0CJX0"/>
<protein>
    <submittedName>
        <fullName evidence="1">Uncharacterized protein</fullName>
    </submittedName>
</protein>
<proteinExistence type="predicted"/>
<dbReference type="Proteomes" id="UP001362999">
    <property type="component" value="Unassembled WGS sequence"/>
</dbReference>
<gene>
    <name evidence="1" type="ORF">R3P38DRAFT_3349576</name>
</gene>
<evidence type="ECO:0000313" key="2">
    <source>
        <dbReference type="Proteomes" id="UP001362999"/>
    </source>
</evidence>
<keyword evidence="2" id="KW-1185">Reference proteome</keyword>